<keyword evidence="4" id="KW-1133">Transmembrane helix</keyword>
<dbReference type="InterPro" id="IPR013083">
    <property type="entry name" value="Znf_RING/FYVE/PHD"/>
</dbReference>
<reference evidence="6" key="1">
    <citation type="journal article" date="2019" name="MBio">
        <title>Virus Genomes from Deep Sea Sediments Expand the Ocean Megavirome and Support Independent Origins of Viral Gigantism.</title>
        <authorList>
            <person name="Backstrom D."/>
            <person name="Yutin N."/>
            <person name="Jorgensen S.L."/>
            <person name="Dharamshi J."/>
            <person name="Homa F."/>
            <person name="Zaremba-Niedwiedzka K."/>
            <person name="Spang A."/>
            <person name="Wolf Y.I."/>
            <person name="Koonin E.V."/>
            <person name="Ettema T.J."/>
        </authorList>
    </citation>
    <scope>NUCLEOTIDE SEQUENCE</scope>
</reference>
<evidence type="ECO:0000256" key="3">
    <source>
        <dbReference type="ARBA" id="ARBA00022786"/>
    </source>
</evidence>
<name>A0A481YR53_9VIRU</name>
<organism evidence="6">
    <name type="scientific">Marseillevirus LCMAC101</name>
    <dbReference type="NCBI Taxonomy" id="2506602"/>
    <lineage>
        <taxon>Viruses</taxon>
        <taxon>Varidnaviria</taxon>
        <taxon>Bamfordvirae</taxon>
        <taxon>Nucleocytoviricota</taxon>
        <taxon>Megaviricetes</taxon>
        <taxon>Pimascovirales</taxon>
        <taxon>Pimascovirales incertae sedis</taxon>
        <taxon>Marseilleviridae</taxon>
    </lineage>
</organism>
<feature type="transmembrane region" description="Helical" evidence="4">
    <location>
        <begin position="91"/>
        <end position="112"/>
    </location>
</feature>
<comment type="pathway">
    <text evidence="1">Protein modification; protein sumoylation.</text>
</comment>
<dbReference type="GO" id="GO:0016567">
    <property type="term" value="P:protein ubiquitination"/>
    <property type="evidence" value="ECO:0007669"/>
    <property type="project" value="InterPro"/>
</dbReference>
<evidence type="ECO:0000256" key="4">
    <source>
        <dbReference type="SAM" id="Phobius"/>
    </source>
</evidence>
<evidence type="ECO:0000313" key="6">
    <source>
        <dbReference type="EMBL" id="QBK85549.1"/>
    </source>
</evidence>
<keyword evidence="2" id="KW-0808">Transferase</keyword>
<dbReference type="InterPro" id="IPR026846">
    <property type="entry name" value="Nse2(Mms21)"/>
</dbReference>
<dbReference type="Gene3D" id="3.30.40.10">
    <property type="entry name" value="Zinc/RING finger domain, C3HC4 (zinc finger)"/>
    <property type="match status" value="1"/>
</dbReference>
<gene>
    <name evidence="6" type="ORF">LCMAC101_01360</name>
</gene>
<sequence>MNTVKFVRFLSAAQNIHRGLPLNNKKITNLKILGGSTEILLEKSEVLSHYILTPDTLYIPIDALKKFASTVKNVSNALASTLVNLILDHPYIAVMVTTSCAIVAVSGILYYVRIGLTDNEITVENVENAQEDFNCPINGVVFTDPVIIPICGHCFNRDAINDWFKKQLSCPICQNNLPSNDVIPNLQLRSQLAHMEFHLDPLV</sequence>
<dbReference type="GO" id="GO:0016925">
    <property type="term" value="P:protein sumoylation"/>
    <property type="evidence" value="ECO:0007669"/>
    <property type="project" value="TreeGrafter"/>
</dbReference>
<dbReference type="PANTHER" id="PTHR21330:SF1">
    <property type="entry name" value="E3 SUMO-PROTEIN LIGASE NSE2"/>
    <property type="match status" value="1"/>
</dbReference>
<dbReference type="GO" id="GO:0004842">
    <property type="term" value="F:ubiquitin-protein transferase activity"/>
    <property type="evidence" value="ECO:0007669"/>
    <property type="project" value="InterPro"/>
</dbReference>
<keyword evidence="3" id="KW-0833">Ubl conjugation pathway</keyword>
<accession>A0A481YR53</accession>
<dbReference type="GO" id="GO:0061665">
    <property type="term" value="F:SUMO ligase activity"/>
    <property type="evidence" value="ECO:0007669"/>
    <property type="project" value="TreeGrafter"/>
</dbReference>
<keyword evidence="4" id="KW-0472">Membrane</keyword>
<dbReference type="EMBL" id="MK500327">
    <property type="protein sequence ID" value="QBK85549.1"/>
    <property type="molecule type" value="Genomic_DNA"/>
</dbReference>
<dbReference type="SUPFAM" id="SSF57850">
    <property type="entry name" value="RING/U-box"/>
    <property type="match status" value="1"/>
</dbReference>
<dbReference type="InterPro" id="IPR003613">
    <property type="entry name" value="Ubox_domain"/>
</dbReference>
<feature type="domain" description="U-box" evidence="5">
    <location>
        <begin position="132"/>
        <end position="195"/>
    </location>
</feature>
<keyword evidence="4" id="KW-0812">Transmembrane</keyword>
<dbReference type="PANTHER" id="PTHR21330">
    <property type="entry name" value="E3 SUMO-PROTEIN LIGASE NSE2"/>
    <property type="match status" value="1"/>
</dbReference>
<evidence type="ECO:0000256" key="2">
    <source>
        <dbReference type="ARBA" id="ARBA00022679"/>
    </source>
</evidence>
<evidence type="ECO:0000256" key="1">
    <source>
        <dbReference type="ARBA" id="ARBA00004718"/>
    </source>
</evidence>
<dbReference type="GO" id="GO:0000724">
    <property type="term" value="P:double-strand break repair via homologous recombination"/>
    <property type="evidence" value="ECO:0007669"/>
    <property type="project" value="InterPro"/>
</dbReference>
<protein>
    <submittedName>
        <fullName evidence="6">U-box domain protein</fullName>
    </submittedName>
</protein>
<dbReference type="SMART" id="SM00504">
    <property type="entry name" value="Ubox"/>
    <property type="match status" value="1"/>
</dbReference>
<dbReference type="Pfam" id="PF04564">
    <property type="entry name" value="U-box"/>
    <property type="match status" value="1"/>
</dbReference>
<evidence type="ECO:0000259" key="5">
    <source>
        <dbReference type="SMART" id="SM00504"/>
    </source>
</evidence>
<proteinExistence type="predicted"/>